<keyword evidence="2" id="KW-1185">Reference proteome</keyword>
<gene>
    <name evidence="1" type="ORF">K7J14_00645</name>
</gene>
<dbReference type="Gene3D" id="3.40.50.150">
    <property type="entry name" value="Vaccinia Virus protein VP39"/>
    <property type="match status" value="1"/>
</dbReference>
<dbReference type="GO" id="GO:0008168">
    <property type="term" value="F:methyltransferase activity"/>
    <property type="evidence" value="ECO:0007669"/>
    <property type="project" value="UniProtKB-KW"/>
</dbReference>
<keyword evidence="1" id="KW-0489">Methyltransferase</keyword>
<reference evidence="1" key="1">
    <citation type="submission" date="2021-08" db="EMBL/GenBank/DDBJ databases">
        <title>Comparative analyses of Brucepasteria parasyntrophica and Teretinema zuelzerae.</title>
        <authorList>
            <person name="Song Y."/>
            <person name="Brune A."/>
        </authorList>
    </citation>
    <scope>NUCLEOTIDE SEQUENCE</scope>
    <source>
        <strain evidence="1">DSM 1903</strain>
    </source>
</reference>
<dbReference type="Pfam" id="PF13489">
    <property type="entry name" value="Methyltransf_23"/>
    <property type="match status" value="1"/>
</dbReference>
<name>A0AAE3JHP8_9SPIR</name>
<evidence type="ECO:0000313" key="2">
    <source>
        <dbReference type="Proteomes" id="UP001198163"/>
    </source>
</evidence>
<proteinExistence type="predicted"/>
<accession>A0AAE3JHP8</accession>
<dbReference type="Proteomes" id="UP001198163">
    <property type="component" value="Unassembled WGS sequence"/>
</dbReference>
<evidence type="ECO:0000313" key="1">
    <source>
        <dbReference type="EMBL" id="MCD1653216.1"/>
    </source>
</evidence>
<keyword evidence="1" id="KW-0808">Transferase</keyword>
<protein>
    <submittedName>
        <fullName evidence="1">Class I SAM-dependent methyltransferase</fullName>
    </submittedName>
</protein>
<sequence>MRLPGGHHSVPDCRKNKAEPFGCFISAAAENQKKEETDGIKTALVLSGGGDPSPYVFSVAALLSSFDIDVTAIDSRARGTRKTSEGYTISGLVENLRESLCHYDLVVTHYGFTAFEALAAGCRVILFSPTAYHYRLAKAYRFAAIPPHFPFIRSIVHYLEKGIPVPSVITPKTVQSDLSDLLGLLANRTVLPCPLCGEHRSRSVIVRRNDRTVCSCAACGMLYPSFIVGPGREYGGAYFFEEYRTQYGRTYLEDFEAIRSQGQRRMKIIASLHQGSTLLDIGCAYGPFLVAARDAGWDSVGTDISPEAVSYVRERLELHACVSAFPAPDLQGFLTGKRFDAVTLWFVIEHFMDLESVFERIRELLVPGGILAFSTPSASGISARKNRASFLAKSPRDHFSIWTPRLAKAHLKRYGFQVVKIVSTGHHPERFPFMGTAAEGSPRWRAASALSRLFKLGDTFEVYAMKNGVVEDWS</sequence>
<organism evidence="1 2">
    <name type="scientific">Teretinema zuelzerae</name>
    <dbReference type="NCBI Taxonomy" id="156"/>
    <lineage>
        <taxon>Bacteria</taxon>
        <taxon>Pseudomonadati</taxon>
        <taxon>Spirochaetota</taxon>
        <taxon>Spirochaetia</taxon>
        <taxon>Spirochaetales</taxon>
        <taxon>Treponemataceae</taxon>
        <taxon>Teretinema</taxon>
    </lineage>
</organism>
<dbReference type="EMBL" id="JAINWA010000001">
    <property type="protein sequence ID" value="MCD1653216.1"/>
    <property type="molecule type" value="Genomic_DNA"/>
</dbReference>
<dbReference type="InterPro" id="IPR029063">
    <property type="entry name" value="SAM-dependent_MTases_sf"/>
</dbReference>
<dbReference type="PANTHER" id="PTHR43861">
    <property type="entry name" value="TRANS-ACONITATE 2-METHYLTRANSFERASE-RELATED"/>
    <property type="match status" value="1"/>
</dbReference>
<dbReference type="CDD" id="cd02440">
    <property type="entry name" value="AdoMet_MTases"/>
    <property type="match status" value="1"/>
</dbReference>
<dbReference type="PANTHER" id="PTHR43861:SF6">
    <property type="entry name" value="METHYLTRANSFERASE TYPE 11"/>
    <property type="match status" value="1"/>
</dbReference>
<comment type="caution">
    <text evidence="1">The sequence shown here is derived from an EMBL/GenBank/DDBJ whole genome shotgun (WGS) entry which is preliminary data.</text>
</comment>
<dbReference type="SUPFAM" id="SSF53335">
    <property type="entry name" value="S-adenosyl-L-methionine-dependent methyltransferases"/>
    <property type="match status" value="1"/>
</dbReference>
<dbReference type="GO" id="GO:0032259">
    <property type="term" value="P:methylation"/>
    <property type="evidence" value="ECO:0007669"/>
    <property type="project" value="UniProtKB-KW"/>
</dbReference>
<dbReference type="AlphaFoldDB" id="A0AAE3JHP8"/>